<feature type="transmembrane region" description="Helical" evidence="1">
    <location>
        <begin position="16"/>
        <end position="33"/>
    </location>
</feature>
<dbReference type="Proteomes" id="UP000276133">
    <property type="component" value="Unassembled WGS sequence"/>
</dbReference>
<feature type="transmembrane region" description="Helical" evidence="1">
    <location>
        <begin position="53"/>
        <end position="73"/>
    </location>
</feature>
<evidence type="ECO:0000313" key="2">
    <source>
        <dbReference type="EMBL" id="RNA44585.1"/>
    </source>
</evidence>
<name>A0A3M7T9C8_BRAPC</name>
<dbReference type="OrthoDB" id="513400at2759"/>
<keyword evidence="1" id="KW-1133">Transmembrane helix</keyword>
<dbReference type="AlphaFoldDB" id="A0A3M7T9C8"/>
<comment type="caution">
    <text evidence="2">The sequence shown here is derived from an EMBL/GenBank/DDBJ whole genome shotgun (WGS) entry which is preliminary data.</text>
</comment>
<proteinExistence type="predicted"/>
<gene>
    <name evidence="2" type="ORF">BpHYR1_035178</name>
</gene>
<keyword evidence="3" id="KW-1185">Reference proteome</keyword>
<evidence type="ECO:0000313" key="3">
    <source>
        <dbReference type="Proteomes" id="UP000276133"/>
    </source>
</evidence>
<dbReference type="EMBL" id="REGN01000082">
    <property type="protein sequence ID" value="RNA44585.1"/>
    <property type="molecule type" value="Genomic_DNA"/>
</dbReference>
<organism evidence="2 3">
    <name type="scientific">Brachionus plicatilis</name>
    <name type="common">Marine rotifer</name>
    <name type="synonym">Brachionus muelleri</name>
    <dbReference type="NCBI Taxonomy" id="10195"/>
    <lineage>
        <taxon>Eukaryota</taxon>
        <taxon>Metazoa</taxon>
        <taxon>Spiralia</taxon>
        <taxon>Gnathifera</taxon>
        <taxon>Rotifera</taxon>
        <taxon>Eurotatoria</taxon>
        <taxon>Monogononta</taxon>
        <taxon>Pseudotrocha</taxon>
        <taxon>Ploima</taxon>
        <taxon>Brachionidae</taxon>
        <taxon>Brachionus</taxon>
    </lineage>
</organism>
<sequence length="138" mass="16211">DDLIDSEIYIPEDLEFVLSLTGATAGSLIAYVWPSMIHRFLRRENEHKKELFLNIFLFIGIVIFCICSIATFFEFEPTKENDEILSNDKNSFTTTSLKRKMAFPMDRIINKMVSSKMKILPEQITRIHNNFKEKIEER</sequence>
<keyword evidence="1" id="KW-0472">Membrane</keyword>
<protein>
    <submittedName>
        <fullName evidence="2">Uncharacterized protein</fullName>
    </submittedName>
</protein>
<feature type="non-terminal residue" evidence="2">
    <location>
        <position position="1"/>
    </location>
</feature>
<keyword evidence="1" id="KW-0812">Transmembrane</keyword>
<reference evidence="2 3" key="1">
    <citation type="journal article" date="2018" name="Sci. Rep.">
        <title>Genomic signatures of local adaptation to the degree of environmental predictability in rotifers.</title>
        <authorList>
            <person name="Franch-Gras L."/>
            <person name="Hahn C."/>
            <person name="Garcia-Roger E.M."/>
            <person name="Carmona M.J."/>
            <person name="Serra M."/>
            <person name="Gomez A."/>
        </authorList>
    </citation>
    <scope>NUCLEOTIDE SEQUENCE [LARGE SCALE GENOMIC DNA]</scope>
    <source>
        <strain evidence="2">HYR1</strain>
    </source>
</reference>
<evidence type="ECO:0000256" key="1">
    <source>
        <dbReference type="SAM" id="Phobius"/>
    </source>
</evidence>
<accession>A0A3M7T9C8</accession>